<dbReference type="InterPro" id="IPR023323">
    <property type="entry name" value="Tex-like_dom_sf"/>
</dbReference>
<dbReference type="InterPro" id="IPR041692">
    <property type="entry name" value="HHH_9"/>
</dbReference>
<dbReference type="SUPFAM" id="SSF53098">
    <property type="entry name" value="Ribonuclease H-like"/>
    <property type="match status" value="1"/>
</dbReference>
<proteinExistence type="predicted"/>
<dbReference type="InterPro" id="IPR018974">
    <property type="entry name" value="Tex-like_N"/>
</dbReference>
<dbReference type="SUPFAM" id="SSF50249">
    <property type="entry name" value="Nucleic acid-binding proteins"/>
    <property type="match status" value="1"/>
</dbReference>
<protein>
    <submittedName>
        <fullName evidence="2">RNA-binding transcriptional accessory protein</fullName>
    </submittedName>
</protein>
<dbReference type="RefSeq" id="WP_067060782.1">
    <property type="nucleotide sequence ID" value="NZ_CP014699.1"/>
</dbReference>
<dbReference type="InterPro" id="IPR044146">
    <property type="entry name" value="S1_Tex"/>
</dbReference>
<dbReference type="SMART" id="SM00732">
    <property type="entry name" value="YqgFc"/>
    <property type="match status" value="1"/>
</dbReference>
<dbReference type="Pfam" id="PF17674">
    <property type="entry name" value="HHH_9"/>
    <property type="match status" value="1"/>
</dbReference>
<dbReference type="Gene3D" id="1.10.150.310">
    <property type="entry name" value="Tex RuvX-like domain-like"/>
    <property type="match status" value="1"/>
</dbReference>
<feature type="domain" description="S1 motif" evidence="1">
    <location>
        <begin position="635"/>
        <end position="704"/>
    </location>
</feature>
<dbReference type="FunFam" id="3.30.420.140:FF:000001">
    <property type="entry name" value="RNA-binding transcriptional accessory protein"/>
    <property type="match status" value="1"/>
</dbReference>
<dbReference type="GO" id="GO:0006412">
    <property type="term" value="P:translation"/>
    <property type="evidence" value="ECO:0007669"/>
    <property type="project" value="TreeGrafter"/>
</dbReference>
<dbReference type="GO" id="GO:0003729">
    <property type="term" value="F:mRNA binding"/>
    <property type="evidence" value="ECO:0007669"/>
    <property type="project" value="UniProtKB-ARBA"/>
</dbReference>
<accession>A0A172Q6F3</accession>
<gene>
    <name evidence="2" type="ORF">A0O21_02605</name>
</gene>
<sequence>MENSNTTTIAQDLGVKDDQVQKVLELTLEGNTIPFIARYRKEMTGNLDEIQIKAILDLDKSLTALSERKAKVLAKISEAGKLTPELQQAIEAAPRLADVEELYLPYKEKRRTKATAAREAGLFPLARLILQNTDKLEREAEKFVTEGFADAEAALAGAVDILVEALSEDAKLRSWTYNEIWSYSSLVSQLKDEAADKDKIYQIYYDFSEKVAKLQGYRVLALNRGEKQGALKIHFVHNMDKMLRFFAARFKERSSYIDQVITQAVKKKIVPAMERRIRSELTEAAEDGAITLFSDNLRHLLMVSPLKGKTVLGFDPAFRTGAKLAVVDSTGKLLRTQVIYPVPPASSDKIAQAKLDLAALLKEFAVEIIAIGNGTASRESEAFVADVLKDFPDVSYVIVNESGASVYSASDLARQEFPDLTVEKRSAVSIARRLQDPLAELVKIEPKAIGVGQYQHDVSQKKLAENLDFVVETVVNQVGVNINTASPALLSHVAGLNKSISENIVAYREEQGRIKSRDEIKQVPRLGAKAFEQAAGFLRIPEAENILDNTGVHPEAYEAVEKLFSMLDIQALDEAAQLKLKAIDVSAMAPELALGQETLKDILANLLKPGRDLRDDFDAPVLRQDILTISDLEIGQQLEGTVRNVVDFGAFVDIGLHDDGLIHISEMSKNFVKHPSQLVSVGDIVTVWVSKIDQEREKINLSLVNINELN</sequence>
<dbReference type="InterPro" id="IPR050437">
    <property type="entry name" value="Ribos_protein_bS1-like"/>
</dbReference>
<dbReference type="Gene3D" id="1.10.3500.10">
    <property type="entry name" value="Tex N-terminal region-like"/>
    <property type="match status" value="1"/>
</dbReference>
<reference evidence="2 3" key="1">
    <citation type="journal article" date="2016" name="Int. J. Syst. Evol. Microbiol.">
        <title>Streptococcuspantholopis sp. nov., isolated from faeces of the Tibetan antelope (Pantholops hodgsonii).</title>
        <authorList>
            <person name="Bai X."/>
            <person name="Xiong Y."/>
            <person name="Lu S."/>
            <person name="Jin D."/>
            <person name="Lai X."/>
            <person name="Yang J."/>
            <person name="Niu L."/>
            <person name="Hu S."/>
            <person name="Meng X."/>
            <person name="Pu J."/>
            <person name="Ye C."/>
            <person name="Xu J."/>
        </authorList>
    </citation>
    <scope>NUCLEOTIDE SEQUENCE [LARGE SCALE GENOMIC DNA]</scope>
    <source>
        <strain evidence="2 3">TA 26</strain>
    </source>
</reference>
<name>A0A172Q6F3_9STRE</name>
<dbReference type="PANTHER" id="PTHR10724">
    <property type="entry name" value="30S RIBOSOMAL PROTEIN S1"/>
    <property type="match status" value="1"/>
</dbReference>
<evidence type="ECO:0000313" key="2">
    <source>
        <dbReference type="EMBL" id="AND78987.1"/>
    </source>
</evidence>
<dbReference type="Pfam" id="PF09371">
    <property type="entry name" value="Tex_N"/>
    <property type="match status" value="1"/>
</dbReference>
<dbReference type="InterPro" id="IPR055179">
    <property type="entry name" value="Tex-like_central_region"/>
</dbReference>
<dbReference type="FunFam" id="2.40.50.140:FF:000051">
    <property type="entry name" value="RNA-binding transcriptional accessory protein"/>
    <property type="match status" value="1"/>
</dbReference>
<dbReference type="Pfam" id="PF12836">
    <property type="entry name" value="HHH_3"/>
    <property type="match status" value="1"/>
</dbReference>
<dbReference type="PROSITE" id="PS50126">
    <property type="entry name" value="S1"/>
    <property type="match status" value="1"/>
</dbReference>
<dbReference type="FunFam" id="1.10.150.310:FF:000001">
    <property type="entry name" value="RNA-binding transcriptional accessory protein"/>
    <property type="match status" value="1"/>
</dbReference>
<dbReference type="InterPro" id="IPR032639">
    <property type="entry name" value="Tex_YqgF"/>
</dbReference>
<dbReference type="Proteomes" id="UP000077317">
    <property type="component" value="Chromosome"/>
</dbReference>
<dbReference type="CDD" id="cd05685">
    <property type="entry name" value="S1_Tex"/>
    <property type="match status" value="1"/>
</dbReference>
<dbReference type="STRING" id="1811193.A0O21_02605"/>
<dbReference type="KEGG" id="spat:A0O21_02605"/>
<dbReference type="Pfam" id="PF22706">
    <property type="entry name" value="Tex_central_region"/>
    <property type="match status" value="1"/>
</dbReference>
<dbReference type="Pfam" id="PF16921">
    <property type="entry name" value="Tex_YqgF"/>
    <property type="match status" value="1"/>
</dbReference>
<dbReference type="Gene3D" id="3.30.420.140">
    <property type="entry name" value="YqgF/RNase H-like domain"/>
    <property type="match status" value="1"/>
</dbReference>
<dbReference type="GO" id="GO:0006139">
    <property type="term" value="P:nucleobase-containing compound metabolic process"/>
    <property type="evidence" value="ECO:0007669"/>
    <property type="project" value="InterPro"/>
</dbReference>
<dbReference type="GO" id="GO:0003735">
    <property type="term" value="F:structural constituent of ribosome"/>
    <property type="evidence" value="ECO:0007669"/>
    <property type="project" value="TreeGrafter"/>
</dbReference>
<reference evidence="3" key="2">
    <citation type="submission" date="2016-03" db="EMBL/GenBank/DDBJ databases">
        <title>Streptococcus antelopensis sp. nov., isolated from the feces of the Tibetan antelope (Pantholops hodgsonii) in Hoh Xil National Nature Reserve, Qinghai, China.</title>
        <authorList>
            <person name="Bai X."/>
        </authorList>
    </citation>
    <scope>NUCLEOTIDE SEQUENCE [LARGE SCALE GENOMIC DNA]</scope>
    <source>
        <strain evidence="3">TA 26</strain>
    </source>
</reference>
<dbReference type="SMART" id="SM00316">
    <property type="entry name" value="S1"/>
    <property type="match status" value="1"/>
</dbReference>
<organism evidence="2 3">
    <name type="scientific">Streptococcus pantholopis</name>
    <dbReference type="NCBI Taxonomy" id="1811193"/>
    <lineage>
        <taxon>Bacteria</taxon>
        <taxon>Bacillati</taxon>
        <taxon>Bacillota</taxon>
        <taxon>Bacilli</taxon>
        <taxon>Lactobacillales</taxon>
        <taxon>Streptococcaceae</taxon>
        <taxon>Streptococcus</taxon>
    </lineage>
</organism>
<dbReference type="AlphaFoldDB" id="A0A172Q6F3"/>
<dbReference type="SUPFAM" id="SSF47781">
    <property type="entry name" value="RuvA domain 2-like"/>
    <property type="match status" value="2"/>
</dbReference>
<evidence type="ECO:0000313" key="3">
    <source>
        <dbReference type="Proteomes" id="UP000077317"/>
    </source>
</evidence>
<dbReference type="InterPro" id="IPR010994">
    <property type="entry name" value="RuvA_2-like"/>
</dbReference>
<dbReference type="InterPro" id="IPR012340">
    <property type="entry name" value="NA-bd_OB-fold"/>
</dbReference>
<dbReference type="Pfam" id="PF00575">
    <property type="entry name" value="S1"/>
    <property type="match status" value="1"/>
</dbReference>
<dbReference type="FunFam" id="1.10.10.650:FF:000001">
    <property type="entry name" value="S1 RNA-binding domain 1"/>
    <property type="match status" value="1"/>
</dbReference>
<dbReference type="InterPro" id="IPR037027">
    <property type="entry name" value="YqgF/RNaseH-like_dom_sf"/>
</dbReference>
<dbReference type="Gene3D" id="1.10.10.650">
    <property type="entry name" value="RuvA domain 2-like"/>
    <property type="match status" value="1"/>
</dbReference>
<evidence type="ECO:0000259" key="1">
    <source>
        <dbReference type="PROSITE" id="PS50126"/>
    </source>
</evidence>
<dbReference type="InterPro" id="IPR012337">
    <property type="entry name" value="RNaseH-like_sf"/>
</dbReference>
<dbReference type="SUPFAM" id="SSF158832">
    <property type="entry name" value="Tex N-terminal region-like"/>
    <property type="match status" value="1"/>
</dbReference>
<dbReference type="EMBL" id="CP014699">
    <property type="protein sequence ID" value="AND78987.1"/>
    <property type="molecule type" value="Genomic_DNA"/>
</dbReference>
<dbReference type="OrthoDB" id="9804714at2"/>
<keyword evidence="3" id="KW-1185">Reference proteome</keyword>
<dbReference type="Gene3D" id="2.40.50.140">
    <property type="entry name" value="Nucleic acid-binding proteins"/>
    <property type="match status" value="1"/>
</dbReference>
<dbReference type="PANTHER" id="PTHR10724:SF10">
    <property type="entry name" value="S1 RNA-BINDING DOMAIN-CONTAINING PROTEIN 1"/>
    <property type="match status" value="1"/>
</dbReference>
<dbReference type="InterPro" id="IPR023319">
    <property type="entry name" value="Tex-like_HTH_dom_sf"/>
</dbReference>
<dbReference type="InterPro" id="IPR003029">
    <property type="entry name" value="S1_domain"/>
</dbReference>
<dbReference type="GO" id="GO:0005737">
    <property type="term" value="C:cytoplasm"/>
    <property type="evidence" value="ECO:0007669"/>
    <property type="project" value="UniProtKB-ARBA"/>
</dbReference>
<dbReference type="InterPro" id="IPR006641">
    <property type="entry name" value="YqgF/RNaseH-like_dom"/>
</dbReference>